<dbReference type="Pfam" id="PF03845">
    <property type="entry name" value="Spore_permease"/>
    <property type="match status" value="1"/>
</dbReference>
<evidence type="ECO:0000256" key="8">
    <source>
        <dbReference type="SAM" id="Phobius"/>
    </source>
</evidence>
<evidence type="ECO:0000313" key="9">
    <source>
        <dbReference type="EMBL" id="MBP1996928.1"/>
    </source>
</evidence>
<evidence type="ECO:0000256" key="6">
    <source>
        <dbReference type="ARBA" id="ARBA00022989"/>
    </source>
</evidence>
<dbReference type="InterPro" id="IPR004761">
    <property type="entry name" value="Spore_GerAB"/>
</dbReference>
<feature type="transmembrane region" description="Helical" evidence="8">
    <location>
        <begin position="44"/>
        <end position="63"/>
    </location>
</feature>
<comment type="caution">
    <text evidence="9">The sequence shown here is derived from an EMBL/GenBank/DDBJ whole genome shotgun (WGS) entry which is preliminary data.</text>
</comment>
<feature type="transmembrane region" description="Helical" evidence="8">
    <location>
        <begin position="334"/>
        <end position="357"/>
    </location>
</feature>
<dbReference type="Gene3D" id="1.20.1740.10">
    <property type="entry name" value="Amino acid/polyamine transporter I"/>
    <property type="match status" value="1"/>
</dbReference>
<evidence type="ECO:0000256" key="4">
    <source>
        <dbReference type="ARBA" id="ARBA00022544"/>
    </source>
</evidence>
<evidence type="ECO:0000256" key="1">
    <source>
        <dbReference type="ARBA" id="ARBA00004141"/>
    </source>
</evidence>
<sequence>MNRTITSISLFQLFALIVQAQFGSEELVLPNKLYQIAQQDSWLIHLLAGFLVQLVIIVLWFLLRRHPDMDVFQIGASIMGKWLGGILNLVYTSYFLFLGAFLLVRMYMFLNKWVYPMTPDWVLLSLIVGACCYIGAQRLRAIGRFYSITLITTAAFILIALYAFQEERDWLNLLPIAKTGWKSWVRGLEASMTSLIGFEMMLIFVPRTKGTPKQVLWTVMAANGFVVLIHVLLILVSLVYFSPEELQYLPEPIIYMTKTYSFVFVERIDLVYLSFWIVSSMTCFTINVYAGSIGLAQTFRRKGRTHFLYGGMAICLGVAIWMDRPFIIDHWIPFIHVYALFIIVVIPLVLLAISALWKKGEANVS</sequence>
<dbReference type="PANTHER" id="PTHR34975:SF2">
    <property type="entry name" value="SPORE GERMINATION PROTEIN A2"/>
    <property type="match status" value="1"/>
</dbReference>
<evidence type="ECO:0000256" key="2">
    <source>
        <dbReference type="ARBA" id="ARBA00007998"/>
    </source>
</evidence>
<keyword evidence="4" id="KW-0309">Germination</keyword>
<feature type="transmembrane region" description="Helical" evidence="8">
    <location>
        <begin position="83"/>
        <end position="107"/>
    </location>
</feature>
<evidence type="ECO:0000256" key="7">
    <source>
        <dbReference type="ARBA" id="ARBA00023136"/>
    </source>
</evidence>
<feature type="transmembrane region" description="Helical" evidence="8">
    <location>
        <begin position="270"/>
        <end position="295"/>
    </location>
</feature>
<comment type="subcellular location">
    <subcellularLocation>
        <location evidence="1">Membrane</location>
        <topology evidence="1">Multi-pass membrane protein</topology>
    </subcellularLocation>
</comment>
<proteinExistence type="inferred from homology"/>
<keyword evidence="5 8" id="KW-0812">Transmembrane</keyword>
<evidence type="ECO:0000256" key="3">
    <source>
        <dbReference type="ARBA" id="ARBA00022448"/>
    </source>
</evidence>
<feature type="transmembrane region" description="Helical" evidence="8">
    <location>
        <begin position="307"/>
        <end position="328"/>
    </location>
</feature>
<evidence type="ECO:0000313" key="10">
    <source>
        <dbReference type="Proteomes" id="UP001519287"/>
    </source>
</evidence>
<dbReference type="NCBIfam" id="TIGR00912">
    <property type="entry name" value="2A0309"/>
    <property type="match status" value="1"/>
</dbReference>
<reference evidence="9 10" key="1">
    <citation type="submission" date="2021-03" db="EMBL/GenBank/DDBJ databases">
        <title>Genomic Encyclopedia of Type Strains, Phase IV (KMG-IV): sequencing the most valuable type-strain genomes for metagenomic binning, comparative biology and taxonomic classification.</title>
        <authorList>
            <person name="Goeker M."/>
        </authorList>
    </citation>
    <scope>NUCLEOTIDE SEQUENCE [LARGE SCALE GENOMIC DNA]</scope>
    <source>
        <strain evidence="9 10">DSM 26048</strain>
    </source>
</reference>
<accession>A0ABS4JAQ2</accession>
<keyword evidence="3" id="KW-0813">Transport</keyword>
<keyword evidence="7 8" id="KW-0472">Membrane</keyword>
<dbReference type="PANTHER" id="PTHR34975">
    <property type="entry name" value="SPORE GERMINATION PROTEIN A2"/>
    <property type="match status" value="1"/>
</dbReference>
<keyword evidence="6 8" id="KW-1133">Transmembrane helix</keyword>
<name>A0ABS4JAQ2_9BACL</name>
<organism evidence="9 10">
    <name type="scientific">Paenibacillus eucommiae</name>
    <dbReference type="NCBI Taxonomy" id="1355755"/>
    <lineage>
        <taxon>Bacteria</taxon>
        <taxon>Bacillati</taxon>
        <taxon>Bacillota</taxon>
        <taxon>Bacilli</taxon>
        <taxon>Bacillales</taxon>
        <taxon>Paenibacillaceae</taxon>
        <taxon>Paenibacillus</taxon>
    </lineage>
</organism>
<feature type="transmembrane region" description="Helical" evidence="8">
    <location>
        <begin position="184"/>
        <end position="205"/>
    </location>
</feature>
<dbReference type="EMBL" id="JAGGLB010000061">
    <property type="protein sequence ID" value="MBP1996928.1"/>
    <property type="molecule type" value="Genomic_DNA"/>
</dbReference>
<feature type="transmembrane region" description="Helical" evidence="8">
    <location>
        <begin position="217"/>
        <end position="241"/>
    </location>
</feature>
<feature type="transmembrane region" description="Helical" evidence="8">
    <location>
        <begin position="145"/>
        <end position="164"/>
    </location>
</feature>
<keyword evidence="10" id="KW-1185">Reference proteome</keyword>
<feature type="transmembrane region" description="Helical" evidence="8">
    <location>
        <begin position="113"/>
        <end position="133"/>
    </location>
</feature>
<dbReference type="RefSeq" id="WP_209979800.1">
    <property type="nucleotide sequence ID" value="NZ_JAGGLB010000061.1"/>
</dbReference>
<protein>
    <submittedName>
        <fullName evidence="9">Spore germination protein (Amino acid permease)</fullName>
    </submittedName>
</protein>
<evidence type="ECO:0000256" key="5">
    <source>
        <dbReference type="ARBA" id="ARBA00022692"/>
    </source>
</evidence>
<dbReference type="Proteomes" id="UP001519287">
    <property type="component" value="Unassembled WGS sequence"/>
</dbReference>
<gene>
    <name evidence="9" type="ORF">J2Z66_008606</name>
</gene>
<comment type="similarity">
    <text evidence="2">Belongs to the amino acid-polyamine-organocation (APC) superfamily. Spore germination protein (SGP) (TC 2.A.3.9) family.</text>
</comment>